<evidence type="ECO:0000313" key="2">
    <source>
        <dbReference type="Proteomes" id="UP001054945"/>
    </source>
</evidence>
<protein>
    <submittedName>
        <fullName evidence="1">Uncharacterized protein</fullName>
    </submittedName>
</protein>
<dbReference type="EMBL" id="BPLR01008271">
    <property type="protein sequence ID" value="GIY23409.1"/>
    <property type="molecule type" value="Genomic_DNA"/>
</dbReference>
<dbReference type="AlphaFoldDB" id="A0AAV4RRV2"/>
<name>A0AAV4RRV2_CAEEX</name>
<proteinExistence type="predicted"/>
<sequence>MEKRNAEISFFFLSRCRLIAKGGWGRSPKGAIIYPTVIWKESGREREREKKGNRTFWMQAHKKGTRVDPGCTVIASRERYLSWARRLHWETIQTRPCDYSNKRADLLRVVGMTFQ</sequence>
<organism evidence="1 2">
    <name type="scientific">Caerostris extrusa</name>
    <name type="common">Bark spider</name>
    <name type="synonym">Caerostris bankana</name>
    <dbReference type="NCBI Taxonomy" id="172846"/>
    <lineage>
        <taxon>Eukaryota</taxon>
        <taxon>Metazoa</taxon>
        <taxon>Ecdysozoa</taxon>
        <taxon>Arthropoda</taxon>
        <taxon>Chelicerata</taxon>
        <taxon>Arachnida</taxon>
        <taxon>Araneae</taxon>
        <taxon>Araneomorphae</taxon>
        <taxon>Entelegynae</taxon>
        <taxon>Araneoidea</taxon>
        <taxon>Araneidae</taxon>
        <taxon>Caerostris</taxon>
    </lineage>
</organism>
<reference evidence="1 2" key="1">
    <citation type="submission" date="2021-06" db="EMBL/GenBank/DDBJ databases">
        <title>Caerostris extrusa draft genome.</title>
        <authorList>
            <person name="Kono N."/>
            <person name="Arakawa K."/>
        </authorList>
    </citation>
    <scope>NUCLEOTIDE SEQUENCE [LARGE SCALE GENOMIC DNA]</scope>
</reference>
<accession>A0AAV4RRV2</accession>
<comment type="caution">
    <text evidence="1">The sequence shown here is derived from an EMBL/GenBank/DDBJ whole genome shotgun (WGS) entry which is preliminary data.</text>
</comment>
<keyword evidence="2" id="KW-1185">Reference proteome</keyword>
<dbReference type="Proteomes" id="UP001054945">
    <property type="component" value="Unassembled WGS sequence"/>
</dbReference>
<gene>
    <name evidence="1" type="ORF">CEXT_435061</name>
</gene>
<evidence type="ECO:0000313" key="1">
    <source>
        <dbReference type="EMBL" id="GIY23409.1"/>
    </source>
</evidence>